<dbReference type="InterPro" id="IPR020845">
    <property type="entry name" value="AMP-binding_CS"/>
</dbReference>
<dbReference type="STRING" id="1352936.M878_34090"/>
<dbReference type="InterPro" id="IPR000873">
    <property type="entry name" value="AMP-dep_synth/lig_dom"/>
</dbReference>
<dbReference type="HOGENOM" id="CLU_328412_0_0_11"/>
<dbReference type="Gene3D" id="3.40.50.150">
    <property type="entry name" value="Vaccinia Virus protein VP39"/>
    <property type="match status" value="1"/>
</dbReference>
<dbReference type="PATRIC" id="fig|1352936.5.peg.7100"/>
<dbReference type="GO" id="GO:0043041">
    <property type="term" value="P:amino acid activation for nonribosomal peptide biosynthetic process"/>
    <property type="evidence" value="ECO:0007669"/>
    <property type="project" value="TreeGrafter"/>
</dbReference>
<dbReference type="SUPFAM" id="SSF53335">
    <property type="entry name" value="S-adenosyl-L-methionine-dependent methyltransferases"/>
    <property type="match status" value="1"/>
</dbReference>
<organism evidence="4 5">
    <name type="scientific">Streptomyces roseochromogenus subsp. oscitans DS 12.976</name>
    <dbReference type="NCBI Taxonomy" id="1352936"/>
    <lineage>
        <taxon>Bacteria</taxon>
        <taxon>Bacillati</taxon>
        <taxon>Actinomycetota</taxon>
        <taxon>Actinomycetes</taxon>
        <taxon>Kitasatosporales</taxon>
        <taxon>Streptomycetaceae</taxon>
        <taxon>Streptomyces</taxon>
    </lineage>
</organism>
<dbReference type="InterPro" id="IPR045851">
    <property type="entry name" value="AMP-bd_C_sf"/>
</dbReference>
<dbReference type="Proteomes" id="UP000017984">
    <property type="component" value="Chromosome"/>
</dbReference>
<dbReference type="EMBL" id="AWQX01000292">
    <property type="protein sequence ID" value="EST22941.1"/>
    <property type="molecule type" value="Genomic_DNA"/>
</dbReference>
<keyword evidence="5" id="KW-1185">Reference proteome</keyword>
<evidence type="ECO:0000259" key="2">
    <source>
        <dbReference type="Pfam" id="PF05050"/>
    </source>
</evidence>
<dbReference type="InterPro" id="IPR006342">
    <property type="entry name" value="FkbM_mtfrase"/>
</dbReference>
<dbReference type="NCBIfam" id="TIGR01444">
    <property type="entry name" value="fkbM_fam"/>
    <property type="match status" value="1"/>
</dbReference>
<evidence type="ECO:0000259" key="1">
    <source>
        <dbReference type="Pfam" id="PF00501"/>
    </source>
</evidence>
<dbReference type="InterPro" id="IPR025110">
    <property type="entry name" value="AMP-bd_C"/>
</dbReference>
<dbReference type="GO" id="GO:0031177">
    <property type="term" value="F:phosphopantetheine binding"/>
    <property type="evidence" value="ECO:0007669"/>
    <property type="project" value="TreeGrafter"/>
</dbReference>
<dbReference type="InterPro" id="IPR010071">
    <property type="entry name" value="AA_adenyl_dom"/>
</dbReference>
<dbReference type="PROSITE" id="PS00455">
    <property type="entry name" value="AMP_BINDING"/>
    <property type="match status" value="1"/>
</dbReference>
<dbReference type="InterPro" id="IPR042099">
    <property type="entry name" value="ANL_N_sf"/>
</dbReference>
<dbReference type="GO" id="GO:0005737">
    <property type="term" value="C:cytoplasm"/>
    <property type="evidence" value="ECO:0007669"/>
    <property type="project" value="TreeGrafter"/>
</dbReference>
<dbReference type="Pfam" id="PF05050">
    <property type="entry name" value="Methyltransf_21"/>
    <property type="match status" value="1"/>
</dbReference>
<dbReference type="PANTHER" id="PTHR45527:SF1">
    <property type="entry name" value="FATTY ACID SYNTHASE"/>
    <property type="match status" value="1"/>
</dbReference>
<evidence type="ECO:0000313" key="5">
    <source>
        <dbReference type="Proteomes" id="UP000017984"/>
    </source>
</evidence>
<dbReference type="SUPFAM" id="SSF56801">
    <property type="entry name" value="Acetyl-CoA synthetase-like"/>
    <property type="match status" value="1"/>
</dbReference>
<dbReference type="Gene3D" id="3.30.300.30">
    <property type="match status" value="1"/>
</dbReference>
<gene>
    <name evidence="4" type="ORF">M878_34090</name>
</gene>
<reference evidence="4 5" key="1">
    <citation type="journal article" date="2014" name="Genome Announc.">
        <title>Draft Genome Sequence of Streptomyces roseochromogenes subsp. oscitans DS 12.976, Producer of the Aminocoumarin Antibiotic Clorobiocin.</title>
        <authorList>
            <person name="Ruckert C."/>
            <person name="Kalinowski J."/>
            <person name="Heide L."/>
            <person name="Apel A.K."/>
        </authorList>
    </citation>
    <scope>NUCLEOTIDE SEQUENCE [LARGE SCALE GENOMIC DNA]</scope>
    <source>
        <strain evidence="4 5">DS 12.976</strain>
    </source>
</reference>
<dbReference type="Gene3D" id="3.40.50.12780">
    <property type="entry name" value="N-terminal domain of ligase-like"/>
    <property type="match status" value="1"/>
</dbReference>
<dbReference type="Pfam" id="PF00501">
    <property type="entry name" value="AMP-binding"/>
    <property type="match status" value="1"/>
</dbReference>
<comment type="caution">
    <text evidence="4">The sequence shown here is derived from an EMBL/GenBank/DDBJ whole genome shotgun (WGS) entry which is preliminary data.</text>
</comment>
<sequence>MTMQPTYVPDLLCTPDAVPEGTPAVLSADGELSYRELWDQIAAVARQLRSAGVEPGDHVALYLPRSAGYVSALIAVMTIGAVAVPMDPEFPSDRLLQVVAVSEPRVILCDADNHLAALGPAPWLALDTRCRQGDVESLAAATWRERPAGEQTAMILFTSGSTGRPKGVRLHHAGLCNRLEWGHRHYRLADDDRVLHKASHAFDAAIHEIFSPLIAGGTLVIAPPGLQFDSLGIVRLIQEAEVTTAHFVPSVLRYVVDEAELAYCTSLRRVFCGGEALDMTLVRRFRDLLPAKLYNGYGPTETSVNATYWDCSEPFDGDIAPVGRPIDNVVCRILDEDLTAVPAGETGELWISGIAVGGGYLDDDALTAERFRPDPFACDGTLMYRTGDRIRQAEAGYLEFRGRIDDQVKVRGVRVEPEEVGTVLRHHPKVHDAAVVGVPDGSDGVRLVAYVAARRAHSPVVGGLSRIELPNGLAVATPSPDEALFLYRQIFEEDEYARFGLRIGPDAVIVDVGANIGLFSLWAARQADGVRVVAVEPNPDTLPYLQANLELNAVTADVVPMAVTDRSGTATLTSFPQLSYLSGLGTDREEAAADLVESHFRSTAAATGDTGTVDEAELAQLRRDTERRLAATLHQVATTDLSSIFDRFALDRVDLLKINTEGAELDVLRGLRPEHWHRVGQVCLEVERASAVGPEIRKILTNAGFSLHEIDDWNVDTAADVTYVYATREPTETGAGTAVPAASDARPGRAC</sequence>
<feature type="domain" description="AMP-binding enzyme C-terminal" evidence="3">
    <location>
        <begin position="420"/>
        <end position="454"/>
    </location>
</feature>
<accession>V6JUY2</accession>
<dbReference type="PANTHER" id="PTHR45527">
    <property type="entry name" value="NONRIBOSOMAL PEPTIDE SYNTHETASE"/>
    <property type="match status" value="1"/>
</dbReference>
<name>V6JUY2_STRRC</name>
<evidence type="ECO:0000259" key="3">
    <source>
        <dbReference type="Pfam" id="PF13193"/>
    </source>
</evidence>
<feature type="domain" description="Methyltransferase FkbM" evidence="2">
    <location>
        <begin position="511"/>
        <end position="706"/>
    </location>
</feature>
<dbReference type="InterPro" id="IPR029063">
    <property type="entry name" value="SAM-dependent_MTases_sf"/>
</dbReference>
<protein>
    <submittedName>
        <fullName evidence="4">Uncharacterized protein</fullName>
    </submittedName>
</protein>
<dbReference type="CDD" id="cd05930">
    <property type="entry name" value="A_NRPS"/>
    <property type="match status" value="1"/>
</dbReference>
<dbReference type="AlphaFoldDB" id="V6JUY2"/>
<dbReference type="NCBIfam" id="TIGR01733">
    <property type="entry name" value="AA-adenyl-dom"/>
    <property type="match status" value="1"/>
</dbReference>
<evidence type="ECO:0000313" key="4">
    <source>
        <dbReference type="EMBL" id="EST22941.1"/>
    </source>
</evidence>
<feature type="domain" description="AMP-dependent synthetase/ligase" evidence="1">
    <location>
        <begin position="21"/>
        <end position="361"/>
    </location>
</feature>
<dbReference type="GO" id="GO:0044550">
    <property type="term" value="P:secondary metabolite biosynthetic process"/>
    <property type="evidence" value="ECO:0007669"/>
    <property type="project" value="TreeGrafter"/>
</dbReference>
<dbReference type="Pfam" id="PF13193">
    <property type="entry name" value="AMP-binding_C"/>
    <property type="match status" value="1"/>
</dbReference>
<proteinExistence type="predicted"/>